<evidence type="ECO:0000313" key="3">
    <source>
        <dbReference type="EMBL" id="WNZ27655.1"/>
    </source>
</evidence>
<dbReference type="EMBL" id="CP053587">
    <property type="protein sequence ID" value="WNZ27655.1"/>
    <property type="molecule type" value="Genomic_DNA"/>
</dbReference>
<dbReference type="RefSeq" id="WP_316436072.1">
    <property type="nucleotide sequence ID" value="NZ_CP053587.1"/>
</dbReference>
<protein>
    <submittedName>
        <fullName evidence="3">Uncharacterized protein</fullName>
    </submittedName>
</protein>
<evidence type="ECO:0000256" key="2">
    <source>
        <dbReference type="SAM" id="SignalP"/>
    </source>
</evidence>
<reference evidence="3" key="1">
    <citation type="submission" date="2020-05" db="EMBL/GenBank/DDBJ databases">
        <authorList>
            <person name="Zhu T."/>
            <person name="Keshari N."/>
            <person name="Lu X."/>
        </authorList>
    </citation>
    <scope>NUCLEOTIDE SEQUENCE</scope>
    <source>
        <strain evidence="3">NK1-12</strain>
    </source>
</reference>
<feature type="signal peptide" evidence="2">
    <location>
        <begin position="1"/>
        <end position="24"/>
    </location>
</feature>
<sequence>MVAVFRLTVVSIATVCLWGIQALAQGNEPAPDLRPELPQPSQPQPDRVESQLPTVERPTCPAGQFASAFPDVLPTDWAYEAVNRLAVGPIRCFPLPSQSSLEQR</sequence>
<evidence type="ECO:0000256" key="1">
    <source>
        <dbReference type="SAM" id="MobiDB-lite"/>
    </source>
</evidence>
<accession>A0AA96WM81</accession>
<dbReference type="AlphaFoldDB" id="A0AA96WM81"/>
<keyword evidence="2" id="KW-0732">Signal</keyword>
<proteinExistence type="predicted"/>
<gene>
    <name evidence="3" type="ORF">HJG54_32930</name>
</gene>
<name>A0AA96WM81_9CYAN</name>
<organism evidence="3">
    <name type="scientific">Leptolyngbya sp. NK1-12</name>
    <dbReference type="NCBI Taxonomy" id="2547451"/>
    <lineage>
        <taxon>Bacteria</taxon>
        <taxon>Bacillati</taxon>
        <taxon>Cyanobacteriota</taxon>
        <taxon>Cyanophyceae</taxon>
        <taxon>Leptolyngbyales</taxon>
        <taxon>Leptolyngbyaceae</taxon>
        <taxon>Leptolyngbya group</taxon>
        <taxon>Leptolyngbya</taxon>
    </lineage>
</organism>
<feature type="chain" id="PRO_5041635886" evidence="2">
    <location>
        <begin position="25"/>
        <end position="104"/>
    </location>
</feature>
<feature type="region of interest" description="Disordered" evidence="1">
    <location>
        <begin position="28"/>
        <end position="54"/>
    </location>
</feature>